<evidence type="ECO:0000256" key="5">
    <source>
        <dbReference type="HAMAP-Rule" id="MF_02114"/>
    </source>
</evidence>
<dbReference type="NCBIfam" id="TIGR03552">
    <property type="entry name" value="F420_cofC"/>
    <property type="match status" value="1"/>
</dbReference>
<evidence type="ECO:0000256" key="4">
    <source>
        <dbReference type="ARBA" id="ARBA00023134"/>
    </source>
</evidence>
<evidence type="ECO:0000256" key="2">
    <source>
        <dbReference type="ARBA" id="ARBA00022695"/>
    </source>
</evidence>
<comment type="pathway">
    <text evidence="5">Cofactor biosynthesis; coenzyme F420 biosynthesis.</text>
</comment>
<dbReference type="InterPro" id="IPR029044">
    <property type="entry name" value="Nucleotide-diphossugar_trans"/>
</dbReference>
<keyword evidence="7" id="KW-1185">Reference proteome</keyword>
<reference evidence="6 7" key="1">
    <citation type="submission" date="2018-08" db="EMBL/GenBank/DDBJ databases">
        <title>Genomic Encyclopedia of Type Strains, Phase III (KMG-III): the genomes of soil and plant-associated and newly described type strains.</title>
        <authorList>
            <person name="Whitman W."/>
        </authorList>
    </citation>
    <scope>NUCLEOTIDE SEQUENCE [LARGE SCALE GENOMIC DNA]</scope>
    <source>
        <strain evidence="6 7">CECT 7375</strain>
    </source>
</reference>
<comment type="function">
    <text evidence="5">Guanylyltransferase that catalyzes the activation of (2R)-3-phosphoglycerate (3PG) as 3-[(R)-glyceryl]-diphospho-5'-guanosine, via the condensation of 3PG with GTP. It is involved in the biosynthesis of a derivative of the hydride carrier cofactor coenzyme F420, 3PG-F420.</text>
</comment>
<dbReference type="HAMAP" id="MF_02114">
    <property type="entry name" value="CofC"/>
    <property type="match status" value="1"/>
</dbReference>
<dbReference type="EC" id="2.7.7.106" evidence="5"/>
<keyword evidence="3 5" id="KW-0547">Nucleotide-binding</keyword>
<dbReference type="Gene3D" id="3.90.550.10">
    <property type="entry name" value="Spore Coat Polysaccharide Biosynthesis Protein SpsA, Chain A"/>
    <property type="match status" value="1"/>
</dbReference>
<comment type="caution">
    <text evidence="6">The sequence shown here is derived from an EMBL/GenBank/DDBJ whole genome shotgun (WGS) entry which is preliminary data.</text>
</comment>
<evidence type="ECO:0000256" key="3">
    <source>
        <dbReference type="ARBA" id="ARBA00022741"/>
    </source>
</evidence>
<keyword evidence="4 5" id="KW-0342">GTP-binding</keyword>
<protein>
    <recommendedName>
        <fullName evidence="5">3-phospho-D-glycerate guanylyltransferase</fullName>
        <shortName evidence="5">3PG guanylyltransferase</shortName>
        <ecNumber evidence="5">2.7.7.106</ecNumber>
    </recommendedName>
</protein>
<evidence type="ECO:0000313" key="7">
    <source>
        <dbReference type="Proteomes" id="UP000256542"/>
    </source>
</evidence>
<dbReference type="RefSeq" id="WP_181903055.1">
    <property type="nucleotide sequence ID" value="NZ_QUNG01000004.1"/>
</dbReference>
<dbReference type="SUPFAM" id="SSF53448">
    <property type="entry name" value="Nucleotide-diphospho-sugar transferases"/>
    <property type="match status" value="1"/>
</dbReference>
<dbReference type="EMBL" id="QUNG01000004">
    <property type="protein sequence ID" value="REG84269.1"/>
    <property type="molecule type" value="Genomic_DNA"/>
</dbReference>
<gene>
    <name evidence="5" type="primary">fbiD</name>
    <name evidence="6" type="ORF">DFP81_104148</name>
</gene>
<accession>A0A3E0DNE3</accession>
<dbReference type="Pfam" id="PF01983">
    <property type="entry name" value="CofC"/>
    <property type="match status" value="1"/>
</dbReference>
<name>A0A3E0DNE3_9GAMM</name>
<dbReference type="UniPathway" id="UPA00071"/>
<dbReference type="PANTHER" id="PTHR40392:SF1">
    <property type="entry name" value="2-PHOSPHO-L-LACTATE GUANYLYLTRANSFERASE"/>
    <property type="match status" value="1"/>
</dbReference>
<comment type="catalytic activity">
    <reaction evidence="5">
        <text>(2R)-3-phosphoglycerate + GTP + H(+) = 3-[(R)-glyceryl]-diphospho-5'-guanosine + diphosphate</text>
        <dbReference type="Rhea" id="RHEA:63440"/>
        <dbReference type="ChEBI" id="CHEBI:15378"/>
        <dbReference type="ChEBI" id="CHEBI:33019"/>
        <dbReference type="ChEBI" id="CHEBI:37565"/>
        <dbReference type="ChEBI" id="CHEBI:58272"/>
        <dbReference type="ChEBI" id="CHEBI:147306"/>
        <dbReference type="EC" id="2.7.7.106"/>
    </reaction>
</comment>
<organism evidence="6 7">
    <name type="scientific">Marinomonas pollencensis</name>
    <dbReference type="NCBI Taxonomy" id="491954"/>
    <lineage>
        <taxon>Bacteria</taxon>
        <taxon>Pseudomonadati</taxon>
        <taxon>Pseudomonadota</taxon>
        <taxon>Gammaproteobacteria</taxon>
        <taxon>Oceanospirillales</taxon>
        <taxon>Oceanospirillaceae</taxon>
        <taxon>Marinomonas</taxon>
    </lineage>
</organism>
<dbReference type="GO" id="GO:0005525">
    <property type="term" value="F:GTP binding"/>
    <property type="evidence" value="ECO:0007669"/>
    <property type="project" value="UniProtKB-KW"/>
</dbReference>
<dbReference type="Proteomes" id="UP000256542">
    <property type="component" value="Unassembled WGS sequence"/>
</dbReference>
<dbReference type="InterPro" id="IPR002835">
    <property type="entry name" value="CofC"/>
</dbReference>
<dbReference type="PANTHER" id="PTHR40392">
    <property type="entry name" value="2-PHOSPHO-L-LACTATE GUANYLYLTRANSFERASE"/>
    <property type="match status" value="1"/>
</dbReference>
<proteinExistence type="inferred from homology"/>
<comment type="similarity">
    <text evidence="5">Belongs to the CofC family.</text>
</comment>
<evidence type="ECO:0000256" key="1">
    <source>
        <dbReference type="ARBA" id="ARBA00022679"/>
    </source>
</evidence>
<keyword evidence="2 5" id="KW-0548">Nucleotidyltransferase</keyword>
<sequence length="219" mass="24258">MTHLCIVIPMKSPSCAKQRLAGCLSASERQQLAVSLYANTLAFFQQHFPQHQVVVISQSCVVLSLAKSYGAHGLREEGKEGLNEALWQACQWVKKAGFTHQVIVPSDISLLDKQEFDLLFAVATQQQVVIAQAKDGGTNALVSSPPDAIGFHYGLHSAAQHAQAAKRQGLSFCQLRLPHLAQDIDQGEDLDRAITQQAEHFLPWCETTRKWPVKERQYA</sequence>
<dbReference type="AlphaFoldDB" id="A0A3E0DNE3"/>
<evidence type="ECO:0000313" key="6">
    <source>
        <dbReference type="EMBL" id="REG84269.1"/>
    </source>
</evidence>
<dbReference type="GO" id="GO:0043814">
    <property type="term" value="F:phospholactate guanylyltransferase activity"/>
    <property type="evidence" value="ECO:0007669"/>
    <property type="project" value="InterPro"/>
</dbReference>
<keyword evidence="1 5" id="KW-0808">Transferase</keyword>
<dbReference type="GO" id="GO:0052645">
    <property type="term" value="P:F420-0 metabolic process"/>
    <property type="evidence" value="ECO:0007669"/>
    <property type="project" value="UniProtKB-UniRule"/>
</dbReference>